<dbReference type="Proteomes" id="UP001071230">
    <property type="component" value="Unassembled WGS sequence"/>
</dbReference>
<gene>
    <name evidence="13" type="ORF">DEACI_0876</name>
    <name evidence="14" type="ORF">DEACI_4087</name>
</gene>
<proteinExistence type="predicted"/>
<feature type="compositionally biased region" description="Basic and acidic residues" evidence="9">
    <location>
        <begin position="626"/>
        <end position="639"/>
    </location>
</feature>
<evidence type="ECO:0000256" key="9">
    <source>
        <dbReference type="SAM" id="MobiDB-lite"/>
    </source>
</evidence>
<dbReference type="GO" id="GO:0015421">
    <property type="term" value="F:ABC-type oligopeptide transporter activity"/>
    <property type="evidence" value="ECO:0007669"/>
    <property type="project" value="TreeGrafter"/>
</dbReference>
<keyword evidence="6 14" id="KW-0067">ATP-binding</keyword>
<dbReference type="PROSITE" id="PS00211">
    <property type="entry name" value="ABC_TRANSPORTER_1"/>
    <property type="match status" value="1"/>
</dbReference>
<dbReference type="Pfam" id="PF00664">
    <property type="entry name" value="ABC_membrane"/>
    <property type="match status" value="1"/>
</dbReference>
<dbReference type="Pfam" id="PF00005">
    <property type="entry name" value="ABC_tran"/>
    <property type="match status" value="1"/>
</dbReference>
<dbReference type="EMBL" id="LR746496">
    <property type="protein sequence ID" value="CAA7600224.1"/>
    <property type="molecule type" value="Genomic_DNA"/>
</dbReference>
<dbReference type="SMART" id="SM00382">
    <property type="entry name" value="AAA"/>
    <property type="match status" value="1"/>
</dbReference>
<evidence type="ECO:0000256" key="6">
    <source>
        <dbReference type="ARBA" id="ARBA00022840"/>
    </source>
</evidence>
<dbReference type="PANTHER" id="PTHR43394:SF1">
    <property type="entry name" value="ATP-BINDING CASSETTE SUB-FAMILY B MEMBER 10, MITOCHONDRIAL"/>
    <property type="match status" value="1"/>
</dbReference>
<keyword evidence="4 10" id="KW-0812">Transmembrane</keyword>
<reference evidence="13" key="2">
    <citation type="submission" date="2020-01" db="EMBL/GenBank/DDBJ databases">
        <authorList>
            <person name="Hornung B."/>
        </authorList>
    </citation>
    <scope>NUCLEOTIDE SEQUENCE</scope>
    <source>
        <strain evidence="13">PacBioINE</strain>
    </source>
</reference>
<feature type="region of interest" description="Disordered" evidence="9">
    <location>
        <begin position="619"/>
        <end position="639"/>
    </location>
</feature>
<dbReference type="InterPro" id="IPR027417">
    <property type="entry name" value="P-loop_NTPase"/>
</dbReference>
<dbReference type="KEGG" id="aacx:DEACI_0876"/>
<dbReference type="PANTHER" id="PTHR43394">
    <property type="entry name" value="ATP-DEPENDENT PERMEASE MDL1, MITOCHONDRIAL"/>
    <property type="match status" value="1"/>
</dbReference>
<evidence type="ECO:0000256" key="10">
    <source>
        <dbReference type="SAM" id="Phobius"/>
    </source>
</evidence>
<dbReference type="InterPro" id="IPR003593">
    <property type="entry name" value="AAA+_ATPase"/>
</dbReference>
<evidence type="ECO:0000259" key="12">
    <source>
        <dbReference type="PROSITE" id="PS50929"/>
    </source>
</evidence>
<organism evidence="13">
    <name type="scientific">Acididesulfobacillus acetoxydans</name>
    <dbReference type="NCBI Taxonomy" id="1561005"/>
    <lineage>
        <taxon>Bacteria</taxon>
        <taxon>Bacillati</taxon>
        <taxon>Bacillota</taxon>
        <taxon>Clostridia</taxon>
        <taxon>Eubacteriales</taxon>
        <taxon>Peptococcaceae</taxon>
        <taxon>Acididesulfobacillus</taxon>
    </lineage>
</organism>
<keyword evidence="7 10" id="KW-1133">Transmembrane helix</keyword>
<evidence type="ECO:0000256" key="5">
    <source>
        <dbReference type="ARBA" id="ARBA00022741"/>
    </source>
</evidence>
<dbReference type="GO" id="GO:0016887">
    <property type="term" value="F:ATP hydrolysis activity"/>
    <property type="evidence" value="ECO:0007669"/>
    <property type="project" value="InterPro"/>
</dbReference>
<dbReference type="CDD" id="cd18550">
    <property type="entry name" value="ABC_6TM_exporter_like"/>
    <property type="match status" value="1"/>
</dbReference>
<feature type="transmembrane region" description="Helical" evidence="10">
    <location>
        <begin position="281"/>
        <end position="305"/>
    </location>
</feature>
<keyword evidence="3" id="KW-1003">Cell membrane</keyword>
<feature type="domain" description="ABC transporter" evidence="11">
    <location>
        <begin position="374"/>
        <end position="614"/>
    </location>
</feature>
<dbReference type="SUPFAM" id="SSF52540">
    <property type="entry name" value="P-loop containing nucleoside triphosphate hydrolases"/>
    <property type="match status" value="1"/>
</dbReference>
<comment type="subcellular location">
    <subcellularLocation>
        <location evidence="1">Cell membrane</location>
        <topology evidence="1">Multi-pass membrane protein</topology>
    </subcellularLocation>
</comment>
<keyword evidence="5" id="KW-0547">Nucleotide-binding</keyword>
<name>A0A8S0WLX2_9FIRM</name>
<evidence type="ECO:0000313" key="13">
    <source>
        <dbReference type="EMBL" id="CAA7600224.1"/>
    </source>
</evidence>
<dbReference type="GO" id="GO:0005886">
    <property type="term" value="C:plasma membrane"/>
    <property type="evidence" value="ECO:0007669"/>
    <property type="project" value="UniProtKB-SubCell"/>
</dbReference>
<dbReference type="Gene3D" id="3.40.50.300">
    <property type="entry name" value="P-loop containing nucleotide triphosphate hydrolases"/>
    <property type="match status" value="1"/>
</dbReference>
<dbReference type="InterPro" id="IPR003439">
    <property type="entry name" value="ABC_transporter-like_ATP-bd"/>
</dbReference>
<keyword evidence="15" id="KW-1185">Reference proteome</keyword>
<dbReference type="Gene3D" id="1.20.1560.10">
    <property type="entry name" value="ABC transporter type 1, transmembrane domain"/>
    <property type="match status" value="1"/>
</dbReference>
<dbReference type="AlphaFoldDB" id="A0A8S0WLX2"/>
<dbReference type="FunFam" id="3.40.50.300:FF:000221">
    <property type="entry name" value="Multidrug ABC transporter ATP-binding protein"/>
    <property type="match status" value="1"/>
</dbReference>
<feature type="transmembrane region" description="Helical" evidence="10">
    <location>
        <begin position="51"/>
        <end position="71"/>
    </location>
</feature>
<evidence type="ECO:0000256" key="4">
    <source>
        <dbReference type="ARBA" id="ARBA00022692"/>
    </source>
</evidence>
<keyword evidence="2" id="KW-0813">Transport</keyword>
<dbReference type="EC" id="3.6.1.3" evidence="13"/>
<dbReference type="InterPro" id="IPR036640">
    <property type="entry name" value="ABC1_TM_sf"/>
</dbReference>
<dbReference type="PROSITE" id="PS50893">
    <property type="entry name" value="ABC_TRANSPORTER_2"/>
    <property type="match status" value="1"/>
</dbReference>
<sequence length="639" mass="70768">MGVEFRGLGLGANSGGSGSGGNSRWRLRELANQEHFDWQIIKRVLKAFVPYWPTAILVMLVIFVSAIGNVAPAWLTQKIIDEGILKGRLAELIWLTLTLVGVAIATGLLGVWQNWLSNLIAQHVMADYRLALFRKLQEQTVNFFASTQSGDLVSRVMNDVTAIQNAITTTLVGFVSNLLMIAVTLTLMFKMNWRMSVLAMIVVPAFVIPTQRVGRVRQKLQAEIQEWLSAMTVQLSETLGVSGALLIRMFNREEAEEKKFATANVKLRDLQVRQGLIGRWLFMWLGMFSSIGPALLWGYGGWLVIHHEMELGVIVAFTTLLSKLYGPLSQLAQVHVNVLSSIALFRRIYSVMDLETEVSSGPVILQEQGVRGRIELRGVSYSYPDYTGQEELRPALQEVTLTLEPGQKVALVGPSGAGKTTLLNLIPRFADPTGGSLLLDGVDCKTLSLRSLRAQMGLVPQDPFFFHDTVYNNLRVARENATLEEMEQACRAAQIHDMIADLPQGYQTMVGERGYRLSGGERQRLAIARVLLQGPRIVLLDEATSALDTVVERKIQDALAVLLEGRTALVIAHRLSTVLSADKIVVLNEGRVVAAGKHEELLQTCPLYKELYEVQFGVQSTPEPEQEAKEGRKGGQIDR</sequence>
<dbReference type="PROSITE" id="PS50929">
    <property type="entry name" value="ABC_TM1F"/>
    <property type="match status" value="1"/>
</dbReference>
<keyword evidence="13" id="KW-0378">Hydrolase</keyword>
<reference evidence="14" key="1">
    <citation type="submission" date="2014-11" db="EMBL/GenBank/DDBJ databases">
        <authorList>
            <person name="Hornung B.V."/>
        </authorList>
    </citation>
    <scope>NUCLEOTIDE SEQUENCE</scope>
    <source>
        <strain evidence="14">INE</strain>
    </source>
</reference>
<evidence type="ECO:0000313" key="15">
    <source>
        <dbReference type="Proteomes" id="UP001071230"/>
    </source>
</evidence>
<evidence type="ECO:0000259" key="11">
    <source>
        <dbReference type="PROSITE" id="PS50893"/>
    </source>
</evidence>
<dbReference type="SUPFAM" id="SSF90123">
    <property type="entry name" value="ABC transporter transmembrane region"/>
    <property type="match status" value="1"/>
</dbReference>
<accession>A0A8S0WLX2</accession>
<dbReference type="InterPro" id="IPR039421">
    <property type="entry name" value="Type_1_exporter"/>
</dbReference>
<evidence type="ECO:0000256" key="1">
    <source>
        <dbReference type="ARBA" id="ARBA00004651"/>
    </source>
</evidence>
<dbReference type="RefSeq" id="WP_240983926.1">
    <property type="nucleotide sequence ID" value="NZ_CDGJ01000134.1"/>
</dbReference>
<feature type="transmembrane region" description="Helical" evidence="10">
    <location>
        <begin position="92"/>
        <end position="112"/>
    </location>
</feature>
<dbReference type="InterPro" id="IPR017871">
    <property type="entry name" value="ABC_transporter-like_CS"/>
</dbReference>
<evidence type="ECO:0000256" key="2">
    <source>
        <dbReference type="ARBA" id="ARBA00022448"/>
    </source>
</evidence>
<protein>
    <submittedName>
        <fullName evidence="13">ABC transporter</fullName>
        <ecNumber evidence="13">3.6.1.3</ecNumber>
    </submittedName>
    <submittedName>
        <fullName evidence="14">Lipid A export ATP-binding/permease protein MsbA</fullName>
    </submittedName>
</protein>
<evidence type="ECO:0000256" key="7">
    <source>
        <dbReference type="ARBA" id="ARBA00022989"/>
    </source>
</evidence>
<feature type="domain" description="ABC transmembrane type-1" evidence="12">
    <location>
        <begin position="56"/>
        <end position="334"/>
    </location>
</feature>
<dbReference type="GO" id="GO:0005524">
    <property type="term" value="F:ATP binding"/>
    <property type="evidence" value="ECO:0007669"/>
    <property type="project" value="UniProtKB-KW"/>
</dbReference>
<evidence type="ECO:0000256" key="8">
    <source>
        <dbReference type="ARBA" id="ARBA00023136"/>
    </source>
</evidence>
<feature type="transmembrane region" description="Helical" evidence="10">
    <location>
        <begin position="166"/>
        <end position="189"/>
    </location>
</feature>
<evidence type="ECO:0000256" key="3">
    <source>
        <dbReference type="ARBA" id="ARBA00022475"/>
    </source>
</evidence>
<dbReference type="EMBL" id="CDGJ01000134">
    <property type="protein sequence ID" value="CEJ09602.1"/>
    <property type="molecule type" value="Genomic_DNA"/>
</dbReference>
<dbReference type="InterPro" id="IPR011527">
    <property type="entry name" value="ABC1_TM_dom"/>
</dbReference>
<evidence type="ECO:0000313" key="14">
    <source>
        <dbReference type="EMBL" id="CEJ09602.1"/>
    </source>
</evidence>
<dbReference type="Proteomes" id="UP000836597">
    <property type="component" value="Chromosome"/>
</dbReference>
<keyword evidence="8 10" id="KW-0472">Membrane</keyword>